<organism evidence="4 5">
    <name type="scientific">Dorea formicigenerans</name>
    <dbReference type="NCBI Taxonomy" id="39486"/>
    <lineage>
        <taxon>Bacteria</taxon>
        <taxon>Bacillati</taxon>
        <taxon>Bacillota</taxon>
        <taxon>Clostridia</taxon>
        <taxon>Lachnospirales</taxon>
        <taxon>Lachnospiraceae</taxon>
        <taxon>Dorea</taxon>
    </lineage>
</organism>
<feature type="domain" description="Bacterial sugar transferase" evidence="3">
    <location>
        <begin position="7"/>
        <end position="182"/>
    </location>
</feature>
<name>A0A413YH96_9FIRM</name>
<dbReference type="RefSeq" id="WP_118404203.1">
    <property type="nucleotide sequence ID" value="NZ_QSHK01000014.1"/>
</dbReference>
<accession>A0A413YH96</accession>
<evidence type="ECO:0000313" key="5">
    <source>
        <dbReference type="Proteomes" id="UP000284742"/>
    </source>
</evidence>
<evidence type="ECO:0000313" key="4">
    <source>
        <dbReference type="EMBL" id="RHC03606.1"/>
    </source>
</evidence>
<proteinExistence type="inferred from homology"/>
<dbReference type="InterPro" id="IPR003362">
    <property type="entry name" value="Bact_transf"/>
</dbReference>
<evidence type="ECO:0000259" key="3">
    <source>
        <dbReference type="Pfam" id="PF02397"/>
    </source>
</evidence>
<dbReference type="Pfam" id="PF02397">
    <property type="entry name" value="Bac_transf"/>
    <property type="match status" value="1"/>
</dbReference>
<evidence type="ECO:0000256" key="1">
    <source>
        <dbReference type="ARBA" id="ARBA00006464"/>
    </source>
</evidence>
<feature type="transmembrane region" description="Helical" evidence="2">
    <location>
        <begin position="12"/>
        <end position="37"/>
    </location>
</feature>
<sequence length="212" mass="24560">MYARCFKRIIDFSLSLIALIVLSPLLVILIILGTFFMRGNPFFTQERPGKNEKIFKLIKFRTMDNRRDKDGNLLPDEVRLNKYGRFLRASSFDELPELANIVKGDMSLIGPRPLLIEYLPKYNEFQRHRHDVRPGLTGYAQAHGRNTVSWEDKFAMDVWYTKHITFKEDIKIIFATINIVLKHEGISSTSSATMEKFKGTPEGVVAKWEAPY</sequence>
<dbReference type="EMBL" id="QSHK01000014">
    <property type="protein sequence ID" value="RHC03606.1"/>
    <property type="molecule type" value="Genomic_DNA"/>
</dbReference>
<keyword evidence="4" id="KW-0808">Transferase</keyword>
<dbReference type="PANTHER" id="PTHR30576">
    <property type="entry name" value="COLANIC BIOSYNTHESIS UDP-GLUCOSE LIPID CARRIER TRANSFERASE"/>
    <property type="match status" value="1"/>
</dbReference>
<evidence type="ECO:0000256" key="2">
    <source>
        <dbReference type="SAM" id="Phobius"/>
    </source>
</evidence>
<comment type="similarity">
    <text evidence="1">Belongs to the bacterial sugar transferase family.</text>
</comment>
<dbReference type="AlphaFoldDB" id="A0A413YH96"/>
<keyword evidence="2" id="KW-1133">Transmembrane helix</keyword>
<keyword evidence="2" id="KW-0812">Transmembrane</keyword>
<protein>
    <submittedName>
        <fullName evidence="4">Sugar transferase</fullName>
    </submittedName>
</protein>
<comment type="caution">
    <text evidence="4">The sequence shown here is derived from an EMBL/GenBank/DDBJ whole genome shotgun (WGS) entry which is preliminary data.</text>
</comment>
<keyword evidence="2" id="KW-0472">Membrane</keyword>
<dbReference type="Proteomes" id="UP000284742">
    <property type="component" value="Unassembled WGS sequence"/>
</dbReference>
<dbReference type="GO" id="GO:0016780">
    <property type="term" value="F:phosphotransferase activity, for other substituted phosphate groups"/>
    <property type="evidence" value="ECO:0007669"/>
    <property type="project" value="TreeGrafter"/>
</dbReference>
<dbReference type="PANTHER" id="PTHR30576:SF8">
    <property type="entry name" value="UNDECAPRENYL-PHOSPHATE GALACTOSE PHOSPHOTRANSFERASE"/>
    <property type="match status" value="1"/>
</dbReference>
<gene>
    <name evidence="4" type="ORF">DW860_14690</name>
</gene>
<reference evidence="4 5" key="1">
    <citation type="submission" date="2018-08" db="EMBL/GenBank/DDBJ databases">
        <title>A genome reference for cultivated species of the human gut microbiota.</title>
        <authorList>
            <person name="Zou Y."/>
            <person name="Xue W."/>
            <person name="Luo G."/>
        </authorList>
    </citation>
    <scope>NUCLEOTIDE SEQUENCE [LARGE SCALE GENOMIC DNA]</scope>
    <source>
        <strain evidence="4 5">AM37-5</strain>
    </source>
</reference>